<evidence type="ECO:0000313" key="3">
    <source>
        <dbReference type="Proteomes" id="UP001251528"/>
    </source>
</evidence>
<accession>A0AAJ0D1T6</accession>
<keyword evidence="3" id="KW-1185">Reference proteome</keyword>
<evidence type="ECO:0000313" key="2">
    <source>
        <dbReference type="EMBL" id="KAK2616694.1"/>
    </source>
</evidence>
<sequence length="309" mass="33227">MNQMAFHRSRKLLLGAVVGFILLLPTTSAASPTNTTDPTCSKEKFSSIQTAPWNSTGTMEFSFGQAGNVDPGKWYLTMTLLDTPYYRAEKSDWTHGNYIQKFQIYLSLPASWVESDSGNETNLCMYFMQGFNKSAAATGANPCNGVLSDKCITAMWNAATKFGRRDVCPSLGDSDAPSNCNDLTPNRVMEQNFPGHKCAVGSLPGVEIPRSHQTFQVTGLETQRGGLEFAKDSYKAYDLAVRQPVPILMTAQIGGQRQAAILCPSPNHTVKGSRHPEGEFPPSAGSGLAVSRAVALAAAAAFIIASSVI</sequence>
<feature type="chain" id="PRO_5042580555" evidence="1">
    <location>
        <begin position="30"/>
        <end position="309"/>
    </location>
</feature>
<proteinExistence type="predicted"/>
<reference evidence="2" key="1">
    <citation type="submission" date="2023-06" db="EMBL/GenBank/DDBJ databases">
        <title>Conoideocrella luteorostrata (Hypocreales: Clavicipitaceae), a potential biocontrol fungus for elongate hemlock scale in United States Christmas tree production areas.</title>
        <authorList>
            <person name="Barrett H."/>
            <person name="Lovett B."/>
            <person name="Macias A.M."/>
            <person name="Stajich J.E."/>
            <person name="Kasson M.T."/>
        </authorList>
    </citation>
    <scope>NUCLEOTIDE SEQUENCE</scope>
    <source>
        <strain evidence="2">ARSEF 14590</strain>
    </source>
</reference>
<gene>
    <name evidence="2" type="ORF">QQS21_000306</name>
</gene>
<protein>
    <submittedName>
        <fullName evidence="2">Uncharacterized protein</fullName>
    </submittedName>
</protein>
<dbReference type="AlphaFoldDB" id="A0AAJ0D1T6"/>
<dbReference type="Proteomes" id="UP001251528">
    <property type="component" value="Unassembled WGS sequence"/>
</dbReference>
<feature type="signal peptide" evidence="1">
    <location>
        <begin position="1"/>
        <end position="29"/>
    </location>
</feature>
<organism evidence="2 3">
    <name type="scientific">Conoideocrella luteorostrata</name>
    <dbReference type="NCBI Taxonomy" id="1105319"/>
    <lineage>
        <taxon>Eukaryota</taxon>
        <taxon>Fungi</taxon>
        <taxon>Dikarya</taxon>
        <taxon>Ascomycota</taxon>
        <taxon>Pezizomycotina</taxon>
        <taxon>Sordariomycetes</taxon>
        <taxon>Hypocreomycetidae</taxon>
        <taxon>Hypocreales</taxon>
        <taxon>Clavicipitaceae</taxon>
        <taxon>Conoideocrella</taxon>
    </lineage>
</organism>
<dbReference type="EMBL" id="JASWJB010000003">
    <property type="protein sequence ID" value="KAK2616694.1"/>
    <property type="molecule type" value="Genomic_DNA"/>
</dbReference>
<keyword evidence="1" id="KW-0732">Signal</keyword>
<evidence type="ECO:0000256" key="1">
    <source>
        <dbReference type="SAM" id="SignalP"/>
    </source>
</evidence>
<name>A0AAJ0D1T6_9HYPO</name>
<comment type="caution">
    <text evidence="2">The sequence shown here is derived from an EMBL/GenBank/DDBJ whole genome shotgun (WGS) entry which is preliminary data.</text>
</comment>